<evidence type="ECO:0000259" key="3">
    <source>
        <dbReference type="PROSITE" id="PS51841"/>
    </source>
</evidence>
<evidence type="ECO:0000256" key="1">
    <source>
        <dbReference type="SAM" id="MobiDB-lite"/>
    </source>
</evidence>
<dbReference type="Proteomes" id="UP000221024">
    <property type="component" value="Unassembled WGS sequence"/>
</dbReference>
<feature type="region of interest" description="Disordered" evidence="1">
    <location>
        <begin position="129"/>
        <end position="151"/>
    </location>
</feature>
<proteinExistence type="predicted"/>
<keyword evidence="5" id="KW-1185">Reference proteome</keyword>
<comment type="caution">
    <text evidence="4">The sequence shown here is derived from an EMBL/GenBank/DDBJ whole genome shotgun (WGS) entry which is preliminary data.</text>
</comment>
<evidence type="ECO:0000256" key="2">
    <source>
        <dbReference type="SAM" id="SignalP"/>
    </source>
</evidence>
<sequence length="371" mass="38967">MRKVILSVLSFVFAFTIAVPASGQIVINEILADPATGAAGDANGDGTRDFADDEFVEIYNNGSSAVDLSGYTIDDETGLRHTIPSGTTLDAGEGLTVFGGGTPTGIPGVVQTASSGALGLNNGGDTVTLSDGSGGTVDSHNYGSEGSDDQSLVRSPEFTGAFVQHTTVSTDAFSPGRQVDGTPLPVELATFTAQVSGTQAQLQWETLSETNNAGFDIQHKAPGASSFRTLGFVEGHGTTDTPQSYRFSTDALDAGTHTFRLRQIDLDGTDALHEPITVEVNQGNLMRLTGPNPVQSGMATELTIQPEQSGDMTVALYNVLGQRVETLHSGRVSADDVLRLTLDTDRLSSGMYFVRANGDSVRQTERITVVR</sequence>
<dbReference type="InterPro" id="IPR001322">
    <property type="entry name" value="Lamin_tail_dom"/>
</dbReference>
<dbReference type="InterPro" id="IPR026444">
    <property type="entry name" value="Secre_tail"/>
</dbReference>
<feature type="chain" id="PRO_5013803375" description="LTD domain-containing protein" evidence="2">
    <location>
        <begin position="22"/>
        <end position="371"/>
    </location>
</feature>
<dbReference type="Pfam" id="PF00932">
    <property type="entry name" value="LTD"/>
    <property type="match status" value="1"/>
</dbReference>
<dbReference type="SUPFAM" id="SSF74853">
    <property type="entry name" value="Lamin A/C globular tail domain"/>
    <property type="match status" value="1"/>
</dbReference>
<organism evidence="4 5">
    <name type="scientific">Longimonas halophila</name>
    <dbReference type="NCBI Taxonomy" id="1469170"/>
    <lineage>
        <taxon>Bacteria</taxon>
        <taxon>Pseudomonadati</taxon>
        <taxon>Rhodothermota</taxon>
        <taxon>Rhodothermia</taxon>
        <taxon>Rhodothermales</taxon>
        <taxon>Salisaetaceae</taxon>
        <taxon>Longimonas</taxon>
    </lineage>
</organism>
<evidence type="ECO:0000313" key="4">
    <source>
        <dbReference type="EMBL" id="PEN07088.1"/>
    </source>
</evidence>
<dbReference type="OrthoDB" id="1490051at2"/>
<gene>
    <name evidence="4" type="ORF">CRI93_08095</name>
</gene>
<dbReference type="EMBL" id="PDEP01000006">
    <property type="protein sequence ID" value="PEN07088.1"/>
    <property type="molecule type" value="Genomic_DNA"/>
</dbReference>
<dbReference type="Pfam" id="PF18962">
    <property type="entry name" value="Por_Secre_tail"/>
    <property type="match status" value="1"/>
</dbReference>
<dbReference type="RefSeq" id="WP_098062117.1">
    <property type="nucleotide sequence ID" value="NZ_PDEP01000006.1"/>
</dbReference>
<dbReference type="InterPro" id="IPR036415">
    <property type="entry name" value="Lamin_tail_dom_sf"/>
</dbReference>
<dbReference type="NCBIfam" id="TIGR04183">
    <property type="entry name" value="Por_Secre_tail"/>
    <property type="match status" value="1"/>
</dbReference>
<dbReference type="Gene3D" id="2.60.40.1260">
    <property type="entry name" value="Lamin Tail domain"/>
    <property type="match status" value="1"/>
</dbReference>
<reference evidence="4 5" key="1">
    <citation type="submission" date="2017-10" db="EMBL/GenBank/DDBJ databases">
        <title>Draft genome of Longimonas halophila.</title>
        <authorList>
            <person name="Goh K.M."/>
            <person name="Shamsir M.S."/>
            <person name="Lim S.W."/>
        </authorList>
    </citation>
    <scope>NUCLEOTIDE SEQUENCE [LARGE SCALE GENOMIC DNA]</scope>
    <source>
        <strain evidence="4 5">KCTC 42399</strain>
    </source>
</reference>
<dbReference type="AlphaFoldDB" id="A0A2H3P5N8"/>
<evidence type="ECO:0000313" key="5">
    <source>
        <dbReference type="Proteomes" id="UP000221024"/>
    </source>
</evidence>
<accession>A0A2H3P5N8</accession>
<dbReference type="PROSITE" id="PS51841">
    <property type="entry name" value="LTD"/>
    <property type="match status" value="1"/>
</dbReference>
<protein>
    <recommendedName>
        <fullName evidence="3">LTD domain-containing protein</fullName>
    </recommendedName>
</protein>
<name>A0A2H3P5N8_9BACT</name>
<feature type="signal peptide" evidence="2">
    <location>
        <begin position="1"/>
        <end position="21"/>
    </location>
</feature>
<feature type="domain" description="LTD" evidence="3">
    <location>
        <begin position="13"/>
        <end position="144"/>
    </location>
</feature>
<keyword evidence="2" id="KW-0732">Signal</keyword>